<dbReference type="Proteomes" id="UP001058271">
    <property type="component" value="Chromosome"/>
</dbReference>
<sequence length="483" mass="47520">MKTWVRKSLNVGVLSAGFLLVSGGAAHADWTTGYNAGLLNGNQFDTTVQVPVNVCGNSIAILGFADASCGGGAAAVDTESATTEDWTTGYNAGVLNGNQFDTTLQAPVNVSGNSLALLGFSSASSQGGAYAVKGDADLGKGKGNGHGHGHGHGNGSGNGSGNGGYDNAGADDYTEGAGNRTEDWTSGYNAGVLNGNQFDTTLQAPINVSGNSIALLGFSSASSQGGAWAVKSESATTEDFTTGYNAGILNGNQLQTVLQAPINVCGNSIAILGFASASCDGGATAVNGGGHGDWDDDDNGSGNGGYGDVDDDGYGSGGNANNNAYGNSHGNASAMPTGMAAHGKAHKAHKAKKANKGVQSINLDEHGRRHGTGTANNNGYGDAGADGNGYGNGNGSGNNNGGYGNGNGSGADDNGRGHGRGHGGATAVRGGCSDWTTGYNAGLLNGNQLSTVVQLPINVSGNSIGILGFSQAQSSGGAVAYSC</sequence>
<protein>
    <submittedName>
        <fullName evidence="7">Chaplin</fullName>
    </submittedName>
</protein>
<keyword evidence="5" id="KW-0732">Signal</keyword>
<gene>
    <name evidence="7" type="ORF">Drose_00165</name>
</gene>
<evidence type="ECO:0000259" key="6">
    <source>
        <dbReference type="PROSITE" id="PS51884"/>
    </source>
</evidence>
<keyword evidence="2" id="KW-0130">Cell adhesion</keyword>
<feature type="compositionally biased region" description="Basic residues" evidence="4">
    <location>
        <begin position="343"/>
        <end position="355"/>
    </location>
</feature>
<name>A0ABY5Z5G5_9ACTN</name>
<dbReference type="InterPro" id="IPR005528">
    <property type="entry name" value="ChpA-H"/>
</dbReference>
<evidence type="ECO:0000256" key="4">
    <source>
        <dbReference type="SAM" id="MobiDB-lite"/>
    </source>
</evidence>
<evidence type="ECO:0000256" key="2">
    <source>
        <dbReference type="ARBA" id="ARBA00022889"/>
    </source>
</evidence>
<reference evidence="7" key="1">
    <citation type="submission" date="2021-04" db="EMBL/GenBank/DDBJ databases">
        <title>Biosynthetic gene clusters of Dactylosporangioum roseum.</title>
        <authorList>
            <person name="Hartkoorn R.C."/>
            <person name="Beaudoing E."/>
            <person name="Hot D."/>
            <person name="Moureu S."/>
        </authorList>
    </citation>
    <scope>NUCLEOTIDE SEQUENCE</scope>
    <source>
        <strain evidence="7">NRRL B-16295</strain>
    </source>
</reference>
<organism evidence="7 8">
    <name type="scientific">Dactylosporangium roseum</name>
    <dbReference type="NCBI Taxonomy" id="47989"/>
    <lineage>
        <taxon>Bacteria</taxon>
        <taxon>Bacillati</taxon>
        <taxon>Actinomycetota</taxon>
        <taxon>Actinomycetes</taxon>
        <taxon>Micromonosporales</taxon>
        <taxon>Micromonosporaceae</taxon>
        <taxon>Dactylosporangium</taxon>
    </lineage>
</organism>
<feature type="chain" id="PRO_5047509001" evidence="5">
    <location>
        <begin position="29"/>
        <end position="483"/>
    </location>
</feature>
<feature type="domain" description="Chaplin" evidence="6">
    <location>
        <begin position="245"/>
        <end position="285"/>
    </location>
</feature>
<keyword evidence="3" id="KW-0034">Amyloid</keyword>
<proteinExistence type="predicted"/>
<dbReference type="RefSeq" id="WP_260726157.1">
    <property type="nucleotide sequence ID" value="NZ_BAAABS010000053.1"/>
</dbReference>
<feature type="domain" description="Chaplin" evidence="6">
    <location>
        <begin position="35"/>
        <end position="75"/>
    </location>
</feature>
<evidence type="ECO:0000313" key="8">
    <source>
        <dbReference type="Proteomes" id="UP001058271"/>
    </source>
</evidence>
<feature type="signal peptide" evidence="5">
    <location>
        <begin position="1"/>
        <end position="28"/>
    </location>
</feature>
<keyword evidence="1" id="KW-0134">Cell wall</keyword>
<evidence type="ECO:0000256" key="5">
    <source>
        <dbReference type="SAM" id="SignalP"/>
    </source>
</evidence>
<feature type="region of interest" description="Disordered" evidence="4">
    <location>
        <begin position="141"/>
        <end position="181"/>
    </location>
</feature>
<keyword evidence="1" id="KW-0964">Secreted</keyword>
<feature type="compositionally biased region" description="Gly residues" evidence="4">
    <location>
        <begin position="152"/>
        <end position="166"/>
    </location>
</feature>
<dbReference type="EMBL" id="CP073721">
    <property type="protein sequence ID" value="UWZ36811.1"/>
    <property type="molecule type" value="Genomic_DNA"/>
</dbReference>
<dbReference type="PROSITE" id="PS51884">
    <property type="entry name" value="CHAPLIN"/>
    <property type="match status" value="2"/>
</dbReference>
<keyword evidence="8" id="KW-1185">Reference proteome</keyword>
<accession>A0ABY5Z5G5</accession>
<feature type="region of interest" description="Disordered" evidence="4">
    <location>
        <begin position="290"/>
        <end position="381"/>
    </location>
</feature>
<evidence type="ECO:0000256" key="3">
    <source>
        <dbReference type="ARBA" id="ARBA00023087"/>
    </source>
</evidence>
<evidence type="ECO:0000313" key="7">
    <source>
        <dbReference type="EMBL" id="UWZ36811.1"/>
    </source>
</evidence>
<dbReference type="Pfam" id="PF03777">
    <property type="entry name" value="ChpA-C"/>
    <property type="match status" value="5"/>
</dbReference>
<evidence type="ECO:0000256" key="1">
    <source>
        <dbReference type="ARBA" id="ARBA00022512"/>
    </source>
</evidence>
<feature type="region of interest" description="Disordered" evidence="4">
    <location>
        <begin position="404"/>
        <end position="425"/>
    </location>
</feature>
<feature type="compositionally biased region" description="Low complexity" evidence="4">
    <location>
        <begin position="319"/>
        <end position="334"/>
    </location>
</feature>